<dbReference type="AlphaFoldDB" id="A0A7S1UK47"/>
<organism evidence="3">
    <name type="scientific">Phaeomonas parva</name>
    <dbReference type="NCBI Taxonomy" id="124430"/>
    <lineage>
        <taxon>Eukaryota</taxon>
        <taxon>Sar</taxon>
        <taxon>Stramenopiles</taxon>
        <taxon>Ochrophyta</taxon>
        <taxon>Pinguiophyceae</taxon>
        <taxon>Pinguiochrysidales</taxon>
        <taxon>Pinguiochrysidaceae</taxon>
        <taxon>Phaeomonas</taxon>
    </lineage>
</organism>
<keyword evidence="2" id="KW-1133">Transmembrane helix</keyword>
<reference evidence="3" key="1">
    <citation type="submission" date="2021-01" db="EMBL/GenBank/DDBJ databases">
        <authorList>
            <person name="Corre E."/>
            <person name="Pelletier E."/>
            <person name="Niang G."/>
            <person name="Scheremetjew M."/>
            <person name="Finn R."/>
            <person name="Kale V."/>
            <person name="Holt S."/>
            <person name="Cochrane G."/>
            <person name="Meng A."/>
            <person name="Brown T."/>
            <person name="Cohen L."/>
        </authorList>
    </citation>
    <scope>NUCLEOTIDE SEQUENCE</scope>
    <source>
        <strain evidence="3">CCMP2877</strain>
    </source>
</reference>
<proteinExistence type="predicted"/>
<gene>
    <name evidence="3" type="ORF">PPAR1163_LOCUS29007</name>
</gene>
<feature type="region of interest" description="Disordered" evidence="1">
    <location>
        <begin position="138"/>
        <end position="160"/>
    </location>
</feature>
<evidence type="ECO:0000256" key="1">
    <source>
        <dbReference type="SAM" id="MobiDB-lite"/>
    </source>
</evidence>
<keyword evidence="2" id="KW-0812">Transmembrane</keyword>
<protein>
    <submittedName>
        <fullName evidence="3">Uncharacterized protein</fullName>
    </submittedName>
</protein>
<sequence>MSLKPEPKRYLSKHNPSRYPQMNLALKLLVGVALLGQAMPVEQQMLLASVAAIIYIAHTGVIGAIMGLFANANEFDNGGVGANAEQAAPQEVPQGVARRIINVSQGFIEEGGGWAADVQILLGSFLCSLLPTWVPRNAAEGNRNGNPNDAANGVPAEGWE</sequence>
<keyword evidence="2" id="KW-0472">Membrane</keyword>
<name>A0A7S1UK47_9STRA</name>
<feature type="transmembrane region" description="Helical" evidence="2">
    <location>
        <begin position="50"/>
        <end position="70"/>
    </location>
</feature>
<evidence type="ECO:0000313" key="3">
    <source>
        <dbReference type="EMBL" id="CAD9270568.1"/>
    </source>
</evidence>
<evidence type="ECO:0000256" key="2">
    <source>
        <dbReference type="SAM" id="Phobius"/>
    </source>
</evidence>
<accession>A0A7S1UK47</accession>
<dbReference type="EMBL" id="HBGJ01046118">
    <property type="protein sequence ID" value="CAD9270568.1"/>
    <property type="molecule type" value="Transcribed_RNA"/>
</dbReference>